<dbReference type="SMART" id="SM00885">
    <property type="entry name" value="D5_N"/>
    <property type="match status" value="1"/>
</dbReference>
<dbReference type="RefSeq" id="WP_175106773.1">
    <property type="nucleotide sequence ID" value="NZ_CADIKM010000026.1"/>
</dbReference>
<proteinExistence type="predicted"/>
<dbReference type="InterPro" id="IPR006500">
    <property type="entry name" value="Helicase_put_C_phage/plasmid"/>
</dbReference>
<dbReference type="PANTHER" id="PTHR35372">
    <property type="entry name" value="ATP BINDING PROTEIN-RELATED"/>
    <property type="match status" value="1"/>
</dbReference>
<evidence type="ECO:0000259" key="4">
    <source>
        <dbReference type="PROSITE" id="PS51206"/>
    </source>
</evidence>
<dbReference type="GO" id="GO:0016787">
    <property type="term" value="F:hydrolase activity"/>
    <property type="evidence" value="ECO:0007669"/>
    <property type="project" value="UniProtKB-KW"/>
</dbReference>
<gene>
    <name evidence="5" type="ORF">LMG28138_04249</name>
</gene>
<dbReference type="Gene3D" id="3.40.50.300">
    <property type="entry name" value="P-loop containing nucleotide triphosphate hydrolases"/>
    <property type="match status" value="1"/>
</dbReference>
<dbReference type="InterPro" id="IPR045455">
    <property type="entry name" value="NrS-1_pol-like_helicase"/>
</dbReference>
<feature type="domain" description="SF3 helicase" evidence="4">
    <location>
        <begin position="509"/>
        <end position="670"/>
    </location>
</feature>
<evidence type="ECO:0000256" key="3">
    <source>
        <dbReference type="ARBA" id="ARBA00022840"/>
    </source>
</evidence>
<evidence type="ECO:0000313" key="5">
    <source>
        <dbReference type="EMBL" id="CAB3797454.1"/>
    </source>
</evidence>
<dbReference type="SUPFAM" id="SSF52540">
    <property type="entry name" value="P-loop containing nucleoside triphosphate hydrolases"/>
    <property type="match status" value="1"/>
</dbReference>
<keyword evidence="2" id="KW-0378">Hydrolase</keyword>
<dbReference type="Pfam" id="PF19263">
    <property type="entry name" value="DUF5906"/>
    <property type="match status" value="1"/>
</dbReference>
<sequence>MSFQLKKHVIFCQSLYEAFAEAQMLYPTRKLERGRFVRFPTNDKQSDDAGWCRLFPDGTGAAFGDHRNGITYIWQQRDPGAPPPTDEERQVAWAKADAARQQADVERAAEQAEAMQTASRLWAESSDLQATHPYVARKSVTPFGARQASDGRLVLPVYGPDYALQSLQFIADDGSKRFLAKGKMKSGRLILGDPEDGSRLILCEGWATGCSLHQATGHPTVICFSGSNIATVAENLRLCYPNSRLVVAGDLDSTGAGAKFANAALAVANNSMVVYPSFADGRDHGDFNDLHQCDGIDVVGSQISTAIGAMALPFTEVTGPIRELFAVPTLAKTDVRDGTATTRPLSELGNAYRMLDLVGDRLRYVYDVKKWLKWDGTAWTWDTDGASVRAMAMKLPTVILNEAREYLTDAEHFAKWSRQSHKEKTIKASVSLLQDFEEIRLPSSCIDADILKIGFDGARQMIDLDTGEVRPTTPTDLITKSLNVSSIATSTDDIRWIQFLRQVFDNDLEMIDWLQRFCGYLLTGSTEEQFFLFCYGHGANGKSVFIETLKHVMGDYARAIAPETLCATRRQAGAATPDLVPLIGARLAISSETEDNASMAESLVKGLVGGDTMPVRANYGAQLQFTPMLKLIMAGNHQPRINGVDSGIWRRVRLVPFNKTFTADQRDPQLLSTLKIEAPLILGWMLQGCLAWKKRGLADTPHAITDATDGYRQDQDITGKWLSDCTVKDVSRETLSTALYANYKSWAMDNGFQAASSQTLSRRLRERGFEPRKSNGKTWWPGLALTDSLGWHPNTQPVVPLVSPSAQLVFN</sequence>
<dbReference type="GO" id="GO:0004386">
    <property type="term" value="F:helicase activity"/>
    <property type="evidence" value="ECO:0007669"/>
    <property type="project" value="UniProtKB-KW"/>
</dbReference>
<dbReference type="GO" id="GO:0005524">
    <property type="term" value="F:ATP binding"/>
    <property type="evidence" value="ECO:0007669"/>
    <property type="project" value="UniProtKB-KW"/>
</dbReference>
<organism evidence="5 6">
    <name type="scientific">Pararobbsia alpina</name>
    <dbReference type="NCBI Taxonomy" id="621374"/>
    <lineage>
        <taxon>Bacteria</taxon>
        <taxon>Pseudomonadati</taxon>
        <taxon>Pseudomonadota</taxon>
        <taxon>Betaproteobacteria</taxon>
        <taxon>Burkholderiales</taxon>
        <taxon>Burkholderiaceae</taxon>
        <taxon>Pararobbsia</taxon>
    </lineage>
</organism>
<protein>
    <recommendedName>
        <fullName evidence="4">SF3 helicase domain-containing protein</fullName>
    </recommendedName>
</protein>
<name>A0A6S7BNM5_9BURK</name>
<dbReference type="CDD" id="cd01029">
    <property type="entry name" value="TOPRIM_primases"/>
    <property type="match status" value="1"/>
</dbReference>
<dbReference type="Proteomes" id="UP000494115">
    <property type="component" value="Unassembled WGS sequence"/>
</dbReference>
<dbReference type="InterPro" id="IPR006171">
    <property type="entry name" value="TOPRIM_dom"/>
</dbReference>
<dbReference type="AlphaFoldDB" id="A0A6S7BNM5"/>
<reference evidence="5 6" key="1">
    <citation type="submission" date="2020-04" db="EMBL/GenBank/DDBJ databases">
        <authorList>
            <person name="De Canck E."/>
        </authorList>
    </citation>
    <scope>NUCLEOTIDE SEQUENCE [LARGE SCALE GENOMIC DNA]</scope>
    <source>
        <strain evidence="5 6">LMG 28138</strain>
    </source>
</reference>
<dbReference type="PROSITE" id="PS51206">
    <property type="entry name" value="SF3_HELICASE_1"/>
    <property type="match status" value="1"/>
</dbReference>
<keyword evidence="1" id="KW-0547">Nucleotide-binding</keyword>
<evidence type="ECO:0000313" key="6">
    <source>
        <dbReference type="Proteomes" id="UP000494115"/>
    </source>
</evidence>
<dbReference type="InterPro" id="IPR014015">
    <property type="entry name" value="Helicase_SF3_DNA-vir"/>
</dbReference>
<keyword evidence="3" id="KW-0067">ATP-binding</keyword>
<dbReference type="InterPro" id="IPR034154">
    <property type="entry name" value="TOPRIM_DnaG/twinkle"/>
</dbReference>
<dbReference type="InterPro" id="IPR014818">
    <property type="entry name" value="Phage/plasmid_primase_P4_C"/>
</dbReference>
<accession>A0A6S7BNM5</accession>
<dbReference type="InterPro" id="IPR051620">
    <property type="entry name" value="ORF904-like_C"/>
</dbReference>
<dbReference type="InterPro" id="IPR027417">
    <property type="entry name" value="P-loop_NTPase"/>
</dbReference>
<dbReference type="PANTHER" id="PTHR35372:SF2">
    <property type="entry name" value="SF3 HELICASE DOMAIN-CONTAINING PROTEIN"/>
    <property type="match status" value="1"/>
</dbReference>
<dbReference type="EMBL" id="CADIKM010000026">
    <property type="protein sequence ID" value="CAB3797454.1"/>
    <property type="molecule type" value="Genomic_DNA"/>
</dbReference>
<keyword evidence="6" id="KW-1185">Reference proteome</keyword>
<evidence type="ECO:0000256" key="2">
    <source>
        <dbReference type="ARBA" id="ARBA00022801"/>
    </source>
</evidence>
<dbReference type="Pfam" id="PF08706">
    <property type="entry name" value="D5_N"/>
    <property type="match status" value="1"/>
</dbReference>
<evidence type="ECO:0000256" key="1">
    <source>
        <dbReference type="ARBA" id="ARBA00022741"/>
    </source>
</evidence>
<dbReference type="Pfam" id="PF13362">
    <property type="entry name" value="Toprim_3"/>
    <property type="match status" value="1"/>
</dbReference>
<dbReference type="NCBIfam" id="TIGR01613">
    <property type="entry name" value="primase_Cterm"/>
    <property type="match status" value="1"/>
</dbReference>